<keyword evidence="4 6" id="KW-1133">Transmembrane helix</keyword>
<evidence type="ECO:0000256" key="6">
    <source>
        <dbReference type="SAM" id="Phobius"/>
    </source>
</evidence>
<dbReference type="KEGG" id="eha:Ethha_1294"/>
<evidence type="ECO:0000256" key="2">
    <source>
        <dbReference type="ARBA" id="ARBA00022475"/>
    </source>
</evidence>
<dbReference type="GO" id="GO:0006824">
    <property type="term" value="P:cobalt ion transport"/>
    <property type="evidence" value="ECO:0007669"/>
    <property type="project" value="InterPro"/>
</dbReference>
<dbReference type="CDD" id="cd16914">
    <property type="entry name" value="EcfT"/>
    <property type="match status" value="1"/>
</dbReference>
<feature type="transmembrane region" description="Helical" evidence="6">
    <location>
        <begin position="289"/>
        <end position="309"/>
    </location>
</feature>
<dbReference type="InterPro" id="IPR003339">
    <property type="entry name" value="ABC/ECF_trnsptr_transmembrane"/>
</dbReference>
<gene>
    <name evidence="7" type="ordered locus">Ethha_1294</name>
</gene>
<keyword evidence="2" id="KW-1003">Cell membrane</keyword>
<dbReference type="GO" id="GO:0043190">
    <property type="term" value="C:ATP-binding cassette (ABC) transporter complex"/>
    <property type="evidence" value="ECO:0007669"/>
    <property type="project" value="InterPro"/>
</dbReference>
<dbReference type="Proteomes" id="UP000001551">
    <property type="component" value="Chromosome"/>
</dbReference>
<dbReference type="PANTHER" id="PTHR34857">
    <property type="entry name" value="SLL0384 PROTEIN"/>
    <property type="match status" value="1"/>
</dbReference>
<evidence type="ECO:0000256" key="5">
    <source>
        <dbReference type="ARBA" id="ARBA00023136"/>
    </source>
</evidence>
<dbReference type="Pfam" id="PF02361">
    <property type="entry name" value="CbiQ"/>
    <property type="match status" value="1"/>
</dbReference>
<keyword evidence="3 6" id="KW-0812">Transmembrane</keyword>
<feature type="transmembrane region" description="Helical" evidence="6">
    <location>
        <begin position="118"/>
        <end position="138"/>
    </location>
</feature>
<dbReference type="HOGENOM" id="CLU_056469_1_0_9"/>
<accession>E6U667</accession>
<dbReference type="NCBIfam" id="TIGR02454">
    <property type="entry name" value="ECF_T_CbiQ"/>
    <property type="match status" value="1"/>
</dbReference>
<dbReference type="eggNOG" id="COG0619">
    <property type="taxonomic scope" value="Bacteria"/>
</dbReference>
<dbReference type="AlphaFoldDB" id="E6U667"/>
<comment type="subcellular location">
    <subcellularLocation>
        <location evidence="1">Cell membrane</location>
        <topology evidence="1">Multi-pass membrane protein</topology>
    </subcellularLocation>
</comment>
<feature type="transmembrane region" description="Helical" evidence="6">
    <location>
        <begin position="158"/>
        <end position="188"/>
    </location>
</feature>
<keyword evidence="8" id="KW-1185">Reference proteome</keyword>
<proteinExistence type="predicted"/>
<dbReference type="PANTHER" id="PTHR34857:SF2">
    <property type="entry name" value="SLL0384 PROTEIN"/>
    <property type="match status" value="1"/>
</dbReference>
<evidence type="ECO:0000256" key="1">
    <source>
        <dbReference type="ARBA" id="ARBA00004651"/>
    </source>
</evidence>
<feature type="transmembrane region" description="Helical" evidence="6">
    <location>
        <begin position="200"/>
        <end position="220"/>
    </location>
</feature>
<reference evidence="7 8" key="1">
    <citation type="submission" date="2010-12" db="EMBL/GenBank/DDBJ databases">
        <title>Complete sequence of Ethanoligenens harbinense YUAN-3.</title>
        <authorList>
            <person name="Lucas S."/>
            <person name="Copeland A."/>
            <person name="Lapidus A."/>
            <person name="Cheng J.-F."/>
            <person name="Bruce D."/>
            <person name="Goodwin L."/>
            <person name="Pitluck S."/>
            <person name="Chertkov O."/>
            <person name="Misra M."/>
            <person name="Detter J.C."/>
            <person name="Han C."/>
            <person name="Tapia R."/>
            <person name="Land M."/>
            <person name="Hauser L."/>
            <person name="Jeffries C."/>
            <person name="Kyrpides N."/>
            <person name="Ivanova N."/>
            <person name="Mikhailova N."/>
            <person name="Wang A."/>
            <person name="Mouttaki H."/>
            <person name="He Z."/>
            <person name="Zhou J."/>
            <person name="Hemme C.L."/>
            <person name="Woyke T."/>
        </authorList>
    </citation>
    <scope>NUCLEOTIDE SEQUENCE [LARGE SCALE GENOMIC DNA]</scope>
    <source>
        <strain evidence="8">DSM 18485 / JCM 12961 / CGMCC 1.5033 / YUAN-3</strain>
    </source>
</reference>
<evidence type="ECO:0000313" key="8">
    <source>
        <dbReference type="Proteomes" id="UP000001551"/>
    </source>
</evidence>
<name>E6U667_ETHHY</name>
<dbReference type="EMBL" id="CP002400">
    <property type="protein sequence ID" value="ADU26834.1"/>
    <property type="molecule type" value="Genomic_DNA"/>
</dbReference>
<organism evidence="7 8">
    <name type="scientific">Ethanoligenens harbinense (strain DSM 18485 / JCM 12961 / CGMCC 1.5033 / YUAN-3)</name>
    <dbReference type="NCBI Taxonomy" id="663278"/>
    <lineage>
        <taxon>Bacteria</taxon>
        <taxon>Bacillati</taxon>
        <taxon>Bacillota</taxon>
        <taxon>Clostridia</taxon>
        <taxon>Eubacteriales</taxon>
        <taxon>Oscillospiraceae</taxon>
        <taxon>Ethanoligenens</taxon>
    </lineage>
</organism>
<dbReference type="RefSeq" id="WP_013485189.1">
    <property type="nucleotide sequence ID" value="NC_014828.1"/>
</dbReference>
<sequence>MPNSTTRHPEIPPDIPAWLLETSRDEKARVASSGTNFLIKTLHHFSEVFENEFYCERYASKTMLLQCLDPRVKVIVLLAFMVFSSFSSSIVILLALAVIAFAYAKLSGLNMTDYFRRVWAYLPPAVFVCSIPGASSLFTKGAPLFYVLPPGTFGMQNGLYFTSSGIAMAFRLALHPGISLSFAFLLLLTTRWSQITHALAGMHVPLVVVSVLNMAYRYLFVTVEMAKNMMEARFLRTVGKLETADNRRFMSHSVAYLFIKSQGLSEEIYDAMVCRGFSGKPVSIRSYKISAADVLFLINSVVILMLLIVGEHLF</sequence>
<evidence type="ECO:0000313" key="7">
    <source>
        <dbReference type="EMBL" id="ADU26834.1"/>
    </source>
</evidence>
<protein>
    <submittedName>
        <fullName evidence="7">Cobalt ABC transporter, inner membrane subunit CbiQ</fullName>
    </submittedName>
</protein>
<evidence type="ECO:0000256" key="3">
    <source>
        <dbReference type="ARBA" id="ARBA00022692"/>
    </source>
</evidence>
<keyword evidence="5 6" id="KW-0472">Membrane</keyword>
<dbReference type="InterPro" id="IPR012809">
    <property type="entry name" value="ECF_CbiQ"/>
</dbReference>
<feature type="transmembrane region" description="Helical" evidence="6">
    <location>
        <begin position="74"/>
        <end position="106"/>
    </location>
</feature>
<dbReference type="STRING" id="663278.Ethha_1294"/>
<dbReference type="InterPro" id="IPR051611">
    <property type="entry name" value="ECF_transporter_component"/>
</dbReference>
<evidence type="ECO:0000256" key="4">
    <source>
        <dbReference type="ARBA" id="ARBA00022989"/>
    </source>
</evidence>